<dbReference type="EMBL" id="AAOS02000037">
    <property type="protein sequence ID" value="EDR30629.1"/>
    <property type="molecule type" value="Genomic_DNA"/>
</dbReference>
<organism evidence="1 2">
    <name type="scientific">Yersinia pestis biovar Orientalis str. IP275</name>
    <dbReference type="NCBI Taxonomy" id="373665"/>
    <lineage>
        <taxon>Bacteria</taxon>
        <taxon>Pseudomonadati</taxon>
        <taxon>Pseudomonadota</taxon>
        <taxon>Gammaproteobacteria</taxon>
        <taxon>Enterobacterales</taxon>
        <taxon>Yersiniaceae</taxon>
        <taxon>Yersinia</taxon>
    </lineage>
</organism>
<name>A0AAV3B4W5_YERPE</name>
<evidence type="ECO:0000313" key="2">
    <source>
        <dbReference type="Proteomes" id="UP000004430"/>
    </source>
</evidence>
<reference evidence="1 2" key="1">
    <citation type="submission" date="2008-01" db="EMBL/GenBank/DDBJ databases">
        <title>Yersinia pestis Strain IP275 project at JCVI/TIGR.</title>
        <authorList>
            <person name="Ravel J."/>
            <person name="Eppinger M."/>
            <person name="Fricke W.F."/>
            <person name="Rosovitz M."/>
            <person name="Lindler L.E."/>
            <person name="Bearden S."/>
            <person name="Shriefer M."/>
        </authorList>
    </citation>
    <scope>NUCLEOTIDE SEQUENCE [LARGE SCALE GENOMIC DNA]</scope>
    <source>
        <strain evidence="1 2">IP275</strain>
    </source>
</reference>
<evidence type="ECO:0008006" key="3">
    <source>
        <dbReference type="Google" id="ProtNLM"/>
    </source>
</evidence>
<protein>
    <recommendedName>
        <fullName evidence="3">Transposase</fullName>
    </recommendedName>
</protein>
<proteinExistence type="predicted"/>
<evidence type="ECO:0000313" key="1">
    <source>
        <dbReference type="EMBL" id="EDR30629.1"/>
    </source>
</evidence>
<sequence length="43" mass="4863">MLAELCRMISSVNVKTIATPPLIKKTKNIHQLSSNYLYQISLT</sequence>
<dbReference type="Proteomes" id="UP000004430">
    <property type="component" value="Unassembled WGS sequence"/>
</dbReference>
<reference evidence="1 2" key="2">
    <citation type="submission" date="2010-03" db="EMBL/GenBank/DDBJ databases">
        <authorList>
            <person name="Payne S.H."/>
            <person name="Sutton G.G."/>
        </authorList>
    </citation>
    <scope>NUCLEOTIDE SEQUENCE [LARGE SCALE GENOMIC DNA]</scope>
    <source>
        <strain evidence="1 2">IP275</strain>
    </source>
</reference>
<comment type="caution">
    <text evidence="1">The sequence shown here is derived from an EMBL/GenBank/DDBJ whole genome shotgun (WGS) entry which is preliminary data.</text>
</comment>
<accession>A0AAV3B4W5</accession>
<dbReference type="AlphaFoldDB" id="A0AAV3B4W5"/>
<gene>
    <name evidence="1" type="ORF">YPIP275_1589</name>
</gene>